<feature type="domain" description="At2g35280-like TPR" evidence="1">
    <location>
        <begin position="1"/>
        <end position="64"/>
    </location>
</feature>
<dbReference type="InterPro" id="IPR057136">
    <property type="entry name" value="At2g35280_TPR_dom"/>
</dbReference>
<evidence type="ECO:0000259" key="1">
    <source>
        <dbReference type="Pfam" id="PF23310"/>
    </source>
</evidence>
<accession>A0A8T3BQ75</accession>
<organism evidence="2 3">
    <name type="scientific">Dendrobium nobile</name>
    <name type="common">Orchid</name>
    <dbReference type="NCBI Taxonomy" id="94219"/>
    <lineage>
        <taxon>Eukaryota</taxon>
        <taxon>Viridiplantae</taxon>
        <taxon>Streptophyta</taxon>
        <taxon>Embryophyta</taxon>
        <taxon>Tracheophyta</taxon>
        <taxon>Spermatophyta</taxon>
        <taxon>Magnoliopsida</taxon>
        <taxon>Liliopsida</taxon>
        <taxon>Asparagales</taxon>
        <taxon>Orchidaceae</taxon>
        <taxon>Epidendroideae</taxon>
        <taxon>Malaxideae</taxon>
        <taxon>Dendrobiinae</taxon>
        <taxon>Dendrobium</taxon>
    </lineage>
</organism>
<sequence length="133" mass="15779">MFNRGNYDVSLHHLQLASSQGHIISKYLLGLWWFRDNSSRSHGIDLLKEVSSNTQQCRRLASQIFSKMIWQKWPLLEDLTFIHCEDLSCGTSAFEGDNQWLHEEQVKRRFCGDICKWTHKYKMFVNMRYLCGC</sequence>
<dbReference type="OrthoDB" id="740716at2759"/>
<dbReference type="AlphaFoldDB" id="A0A8T3BQ75"/>
<protein>
    <recommendedName>
        <fullName evidence="1">At2g35280-like TPR domain-containing protein</fullName>
    </recommendedName>
</protein>
<evidence type="ECO:0000313" key="2">
    <source>
        <dbReference type="EMBL" id="KAI0516485.1"/>
    </source>
</evidence>
<name>A0A8T3BQ75_DENNO</name>
<dbReference type="Proteomes" id="UP000829196">
    <property type="component" value="Unassembled WGS sequence"/>
</dbReference>
<dbReference type="EMBL" id="JAGYWB010000007">
    <property type="protein sequence ID" value="KAI0516485.1"/>
    <property type="molecule type" value="Genomic_DNA"/>
</dbReference>
<reference evidence="2" key="1">
    <citation type="journal article" date="2022" name="Front. Genet.">
        <title>Chromosome-Scale Assembly of the Dendrobium nobile Genome Provides Insights Into the Molecular Mechanism of the Biosynthesis of the Medicinal Active Ingredient of Dendrobium.</title>
        <authorList>
            <person name="Xu Q."/>
            <person name="Niu S.-C."/>
            <person name="Li K.-L."/>
            <person name="Zheng P.-J."/>
            <person name="Zhang X.-J."/>
            <person name="Jia Y."/>
            <person name="Liu Y."/>
            <person name="Niu Y.-X."/>
            <person name="Yu L.-H."/>
            <person name="Chen D.-F."/>
            <person name="Zhang G.-Q."/>
        </authorList>
    </citation>
    <scope>NUCLEOTIDE SEQUENCE</scope>
    <source>
        <tissue evidence="2">Leaf</tissue>
    </source>
</reference>
<evidence type="ECO:0000313" key="3">
    <source>
        <dbReference type="Proteomes" id="UP000829196"/>
    </source>
</evidence>
<dbReference type="SMR" id="A0A8T3BQ75"/>
<proteinExistence type="predicted"/>
<keyword evidence="3" id="KW-1185">Reference proteome</keyword>
<dbReference type="Pfam" id="PF23310">
    <property type="entry name" value="TPR_27"/>
    <property type="match status" value="1"/>
</dbReference>
<gene>
    <name evidence="2" type="ORF">KFK09_009160</name>
</gene>
<comment type="caution">
    <text evidence="2">The sequence shown here is derived from an EMBL/GenBank/DDBJ whole genome shotgun (WGS) entry which is preliminary data.</text>
</comment>